<feature type="region of interest" description="Disordered" evidence="4">
    <location>
        <begin position="312"/>
        <end position="363"/>
    </location>
</feature>
<evidence type="ECO:0000256" key="4">
    <source>
        <dbReference type="SAM" id="MobiDB-lite"/>
    </source>
</evidence>
<keyword evidence="6" id="KW-1185">Reference proteome</keyword>
<dbReference type="RefSeq" id="XP_040775750.1">
    <property type="nucleotide sequence ID" value="XM_040919005.1"/>
</dbReference>
<feature type="region of interest" description="Disordered" evidence="4">
    <location>
        <begin position="158"/>
        <end position="259"/>
    </location>
</feature>
<dbReference type="InterPro" id="IPR010756">
    <property type="entry name" value="Tls1-like"/>
</dbReference>
<sequence length="363" mass="40099">MEEPTSVDTNPSQVVFRPSKKRKHFRHRPEENDGATTGDATSQNVAPHASTEDGEATTRDNNGSDEETKEANALSVAEALRLRNARKSRLKGVEFRPEAAAKEEAKAELGLVPDEDGEAVELGVSRRFAPQVGLVGELVNKHMEEYIESELARRYAADKDVEATTSQQPGSSSAEVAAGTDPLKRMGEQPAMKGRLHEVDLGEEARLRNAAMTEKARRRLAGEDLDDESEDSRKHGRLGKDGKPWRGRKRRASDDIKRDQMVEALMSENKLDVYDVTAQADTGAGAGADEAADEKIAANFRREFLDAMALRRAQRRRHPAPPPKPGAKQEEILRGPKLGGSRNARAAMRDILLSQQEEKKKRR</sequence>
<name>A0A9P4Y1H8_CRYP1</name>
<gene>
    <name evidence="5" type="ORF">M406DRAFT_291968</name>
</gene>
<reference evidence="5" key="1">
    <citation type="journal article" date="2020" name="Phytopathology">
        <title>Genome sequence of the chestnut blight fungus Cryphonectria parasitica EP155: A fundamental resource for an archetypical invasive plant pathogen.</title>
        <authorList>
            <person name="Crouch J.A."/>
            <person name="Dawe A."/>
            <person name="Aerts A."/>
            <person name="Barry K."/>
            <person name="Churchill A.C.L."/>
            <person name="Grimwood J."/>
            <person name="Hillman B."/>
            <person name="Milgroom M.G."/>
            <person name="Pangilinan J."/>
            <person name="Smith M."/>
            <person name="Salamov A."/>
            <person name="Schmutz J."/>
            <person name="Yadav J."/>
            <person name="Grigoriev I.V."/>
            <person name="Nuss D."/>
        </authorList>
    </citation>
    <scope>NUCLEOTIDE SEQUENCE</scope>
    <source>
        <strain evidence="5">EP155</strain>
    </source>
</reference>
<organism evidence="5 6">
    <name type="scientific">Cryphonectria parasitica (strain ATCC 38755 / EP155)</name>
    <dbReference type="NCBI Taxonomy" id="660469"/>
    <lineage>
        <taxon>Eukaryota</taxon>
        <taxon>Fungi</taxon>
        <taxon>Dikarya</taxon>
        <taxon>Ascomycota</taxon>
        <taxon>Pezizomycotina</taxon>
        <taxon>Sordariomycetes</taxon>
        <taxon>Sordariomycetidae</taxon>
        <taxon>Diaporthales</taxon>
        <taxon>Cryphonectriaceae</taxon>
        <taxon>Cryphonectria-Endothia species complex</taxon>
        <taxon>Cryphonectria</taxon>
    </lineage>
</organism>
<feature type="compositionally biased region" description="Polar residues" evidence="4">
    <location>
        <begin position="163"/>
        <end position="174"/>
    </location>
</feature>
<keyword evidence="3" id="KW-0539">Nucleus</keyword>
<dbReference type="PANTHER" id="PTHR13486:SF2">
    <property type="entry name" value="SPLICING FACTOR C9ORF78"/>
    <property type="match status" value="1"/>
</dbReference>
<feature type="region of interest" description="Disordered" evidence="4">
    <location>
        <begin position="86"/>
        <end position="107"/>
    </location>
</feature>
<evidence type="ECO:0000256" key="3">
    <source>
        <dbReference type="ARBA" id="ARBA00023242"/>
    </source>
</evidence>
<evidence type="ECO:0000256" key="2">
    <source>
        <dbReference type="ARBA" id="ARBA00007643"/>
    </source>
</evidence>
<proteinExistence type="inferred from homology"/>
<evidence type="ECO:0000313" key="5">
    <source>
        <dbReference type="EMBL" id="KAF3764789.1"/>
    </source>
</evidence>
<feature type="region of interest" description="Disordered" evidence="4">
    <location>
        <begin position="1"/>
        <end position="72"/>
    </location>
</feature>
<dbReference type="GO" id="GO:0005681">
    <property type="term" value="C:spliceosomal complex"/>
    <property type="evidence" value="ECO:0007669"/>
    <property type="project" value="TreeGrafter"/>
</dbReference>
<feature type="compositionally biased region" description="Basic residues" evidence="4">
    <location>
        <begin position="18"/>
        <end position="27"/>
    </location>
</feature>
<feature type="compositionally biased region" description="Polar residues" evidence="4">
    <location>
        <begin position="34"/>
        <end position="45"/>
    </location>
</feature>
<dbReference type="AlphaFoldDB" id="A0A9P4Y1H8"/>
<dbReference type="OrthoDB" id="5627at2759"/>
<dbReference type="PANTHER" id="PTHR13486">
    <property type="entry name" value="TELOMERE LENGTH AND SILENCING PROTEIN 1 TLS1 FAMILY MEMBER"/>
    <property type="match status" value="1"/>
</dbReference>
<accession>A0A9P4Y1H8</accession>
<dbReference type="GeneID" id="63836134"/>
<feature type="compositionally biased region" description="Basic and acidic residues" evidence="4">
    <location>
        <begin position="91"/>
        <end position="107"/>
    </location>
</feature>
<dbReference type="EMBL" id="MU032348">
    <property type="protein sequence ID" value="KAF3764789.1"/>
    <property type="molecule type" value="Genomic_DNA"/>
</dbReference>
<dbReference type="Proteomes" id="UP000803844">
    <property type="component" value="Unassembled WGS sequence"/>
</dbReference>
<dbReference type="GO" id="GO:0000398">
    <property type="term" value="P:mRNA splicing, via spliceosome"/>
    <property type="evidence" value="ECO:0007669"/>
    <property type="project" value="TreeGrafter"/>
</dbReference>
<feature type="compositionally biased region" description="Basic and acidic residues" evidence="4">
    <location>
        <begin position="195"/>
        <end position="207"/>
    </location>
</feature>
<evidence type="ECO:0000313" key="6">
    <source>
        <dbReference type="Proteomes" id="UP000803844"/>
    </source>
</evidence>
<comment type="similarity">
    <text evidence="2">Belongs to the TLS1 family.</text>
</comment>
<comment type="caution">
    <text evidence="5">The sequence shown here is derived from an EMBL/GenBank/DDBJ whole genome shotgun (WGS) entry which is preliminary data.</text>
</comment>
<feature type="compositionally biased region" description="Polar residues" evidence="4">
    <location>
        <begin position="1"/>
        <end position="13"/>
    </location>
</feature>
<comment type="subcellular location">
    <subcellularLocation>
        <location evidence="1">Nucleus</location>
    </subcellularLocation>
</comment>
<dbReference type="Pfam" id="PF07052">
    <property type="entry name" value="Hep_59"/>
    <property type="match status" value="1"/>
</dbReference>
<protein>
    <submittedName>
        <fullName evidence="5">Uncharacterized protein</fullName>
    </submittedName>
</protein>
<evidence type="ECO:0000256" key="1">
    <source>
        <dbReference type="ARBA" id="ARBA00004123"/>
    </source>
</evidence>